<keyword evidence="3" id="KW-1185">Reference proteome</keyword>
<name>A0A0R2D5W5_9LACO</name>
<proteinExistence type="predicted"/>
<organism evidence="2 3">
    <name type="scientific">Loigolactobacillus rennini DSM 20253</name>
    <dbReference type="NCBI Taxonomy" id="1423796"/>
    <lineage>
        <taxon>Bacteria</taxon>
        <taxon>Bacillati</taxon>
        <taxon>Bacillota</taxon>
        <taxon>Bacilli</taxon>
        <taxon>Lactobacillales</taxon>
        <taxon>Lactobacillaceae</taxon>
        <taxon>Loigolactobacillus</taxon>
    </lineage>
</organism>
<dbReference type="AlphaFoldDB" id="A0A0R2D5W5"/>
<sequence length="200" mass="20976">MELKQFMSELASAAPTPGGGAVSALNGALAAALTSMVANLTHGKCQSSEDLVALQQLLTTVQQLQHELTAQIKADAEGFMPLAQAYRLPKQHPQRADILESALAGAVCAPLKTLQLLAQLVPLLEQLLTQANQLVVSDVGVAATGCSSASQAAALTVYVNTRLMHNRKHAATLNAQTAHLASANVASCQKIYQQVLMQLT</sequence>
<feature type="domain" description="Cyclodeaminase/cyclohydrolase" evidence="1">
    <location>
        <begin position="3"/>
        <end position="177"/>
    </location>
</feature>
<dbReference type="SUPFAM" id="SSF101262">
    <property type="entry name" value="Methenyltetrahydrofolate cyclohydrolase-like"/>
    <property type="match status" value="1"/>
</dbReference>
<dbReference type="InterPro" id="IPR007044">
    <property type="entry name" value="Cyclodeamin/CycHdrlase"/>
</dbReference>
<dbReference type="Gene3D" id="1.20.120.680">
    <property type="entry name" value="Formiminotetrahydrofolate cyclodeaminase monomer, up-and-down helical bundle"/>
    <property type="match status" value="1"/>
</dbReference>
<reference evidence="2 3" key="1">
    <citation type="journal article" date="2015" name="Genome Announc.">
        <title>Expanding the biotechnology potential of lactobacilli through comparative genomics of 213 strains and associated genera.</title>
        <authorList>
            <person name="Sun Z."/>
            <person name="Harris H.M."/>
            <person name="McCann A."/>
            <person name="Guo C."/>
            <person name="Argimon S."/>
            <person name="Zhang W."/>
            <person name="Yang X."/>
            <person name="Jeffery I.B."/>
            <person name="Cooney J.C."/>
            <person name="Kagawa T.F."/>
            <person name="Liu W."/>
            <person name="Song Y."/>
            <person name="Salvetti E."/>
            <person name="Wrobel A."/>
            <person name="Rasinkangas P."/>
            <person name="Parkhill J."/>
            <person name="Rea M.C."/>
            <person name="O'Sullivan O."/>
            <person name="Ritari J."/>
            <person name="Douillard F.P."/>
            <person name="Paul Ross R."/>
            <person name="Yang R."/>
            <person name="Briner A.E."/>
            <person name="Felis G.E."/>
            <person name="de Vos W.M."/>
            <person name="Barrangou R."/>
            <person name="Klaenhammer T.R."/>
            <person name="Caufield P.W."/>
            <person name="Cui Y."/>
            <person name="Zhang H."/>
            <person name="O'Toole P.W."/>
        </authorList>
    </citation>
    <scope>NUCLEOTIDE SEQUENCE [LARGE SCALE GENOMIC DNA]</scope>
    <source>
        <strain evidence="2 3">DSM 20253</strain>
    </source>
</reference>
<dbReference type="OrthoDB" id="7959174at2"/>
<dbReference type="STRING" id="1423796.FC24_GL000474"/>
<evidence type="ECO:0000259" key="1">
    <source>
        <dbReference type="Pfam" id="PF04961"/>
    </source>
</evidence>
<accession>A0A0R2D5W5</accession>
<protein>
    <submittedName>
        <fullName evidence="2">Formiminotransferase-cyclodeaminase</fullName>
    </submittedName>
</protein>
<dbReference type="EMBL" id="AYYI01000017">
    <property type="protein sequence ID" value="KRM99277.1"/>
    <property type="molecule type" value="Genomic_DNA"/>
</dbReference>
<dbReference type="InterPro" id="IPR036178">
    <property type="entry name" value="Formintransfe-cycloase-like_sf"/>
</dbReference>
<gene>
    <name evidence="2" type="ORF">FC24_GL000474</name>
</gene>
<dbReference type="Pfam" id="PF04961">
    <property type="entry name" value="FTCD_C"/>
    <property type="match status" value="1"/>
</dbReference>
<evidence type="ECO:0000313" key="3">
    <source>
        <dbReference type="Proteomes" id="UP000051638"/>
    </source>
</evidence>
<dbReference type="Proteomes" id="UP000051638">
    <property type="component" value="Unassembled WGS sequence"/>
</dbReference>
<comment type="caution">
    <text evidence="2">The sequence shown here is derived from an EMBL/GenBank/DDBJ whole genome shotgun (WGS) entry which is preliminary data.</text>
</comment>
<evidence type="ECO:0000313" key="2">
    <source>
        <dbReference type="EMBL" id="KRM99277.1"/>
    </source>
</evidence>
<dbReference type="PATRIC" id="fig|1423796.3.peg.488"/>
<dbReference type="GO" id="GO:0016740">
    <property type="term" value="F:transferase activity"/>
    <property type="evidence" value="ECO:0007669"/>
    <property type="project" value="UniProtKB-KW"/>
</dbReference>
<keyword evidence="2" id="KW-0808">Transferase</keyword>